<sequence length="150" mass="17139">MIATRETPMEEPTFDFDRMLCFTLYSTANAMVRDYGEPLRRHGVTYPQLLVLIGLWGEDDMSISSLSAVTLFDLGTLTPIIRRLTDAGFITVYLDPGDRRRRKVLLTDKGKALKLEAAQLLDCMNGKLGLEPQNRQQMLDTCRQIRSRLR</sequence>
<dbReference type="InterPro" id="IPR036390">
    <property type="entry name" value="WH_DNA-bd_sf"/>
</dbReference>
<evidence type="ECO:0000256" key="2">
    <source>
        <dbReference type="ARBA" id="ARBA00023125"/>
    </source>
</evidence>
<dbReference type="PANTHER" id="PTHR42756:SF1">
    <property type="entry name" value="TRANSCRIPTIONAL REPRESSOR OF EMRAB OPERON"/>
    <property type="match status" value="1"/>
</dbReference>
<dbReference type="PROSITE" id="PS50995">
    <property type="entry name" value="HTH_MARR_2"/>
    <property type="match status" value="1"/>
</dbReference>
<reference evidence="6" key="1">
    <citation type="submission" date="2017-06" db="EMBL/GenBank/DDBJ databases">
        <authorList>
            <person name="Varghese N."/>
            <person name="Submissions S."/>
        </authorList>
    </citation>
    <scope>NUCLEOTIDE SEQUENCE [LARGE SCALE GENOMIC DNA]</scope>
    <source>
        <strain evidence="6">DSM 22348</strain>
    </source>
</reference>
<dbReference type="GO" id="GO:0003700">
    <property type="term" value="F:DNA-binding transcription factor activity"/>
    <property type="evidence" value="ECO:0007669"/>
    <property type="project" value="InterPro"/>
</dbReference>
<dbReference type="PANTHER" id="PTHR42756">
    <property type="entry name" value="TRANSCRIPTIONAL REGULATOR, MARR"/>
    <property type="match status" value="1"/>
</dbReference>
<feature type="domain" description="HTH marR-type" evidence="4">
    <location>
        <begin position="17"/>
        <end position="147"/>
    </location>
</feature>
<dbReference type="STRING" id="1215104.GCA_000730585_00202"/>
<dbReference type="SMART" id="SM00347">
    <property type="entry name" value="HTH_MARR"/>
    <property type="match status" value="1"/>
</dbReference>
<evidence type="ECO:0000259" key="4">
    <source>
        <dbReference type="PROSITE" id="PS50995"/>
    </source>
</evidence>
<dbReference type="AlphaFoldDB" id="A0A239I2G3"/>
<dbReference type="Proteomes" id="UP000198407">
    <property type="component" value="Unassembled WGS sequence"/>
</dbReference>
<proteinExistence type="predicted"/>
<accession>A0A239I2G3</accession>
<dbReference type="EMBL" id="FZOL01000017">
    <property type="protein sequence ID" value="SNS87562.1"/>
    <property type="molecule type" value="Genomic_DNA"/>
</dbReference>
<dbReference type="Gene3D" id="1.10.10.10">
    <property type="entry name" value="Winged helix-like DNA-binding domain superfamily/Winged helix DNA-binding domain"/>
    <property type="match status" value="1"/>
</dbReference>
<gene>
    <name evidence="5" type="ORF">SAMN05444352_11768</name>
</gene>
<organism evidence="5 6">
    <name type="scientific">Pseudomonas japonica</name>
    <dbReference type="NCBI Taxonomy" id="256466"/>
    <lineage>
        <taxon>Bacteria</taxon>
        <taxon>Pseudomonadati</taxon>
        <taxon>Pseudomonadota</taxon>
        <taxon>Gammaproteobacteria</taxon>
        <taxon>Pseudomonadales</taxon>
        <taxon>Pseudomonadaceae</taxon>
        <taxon>Pseudomonas</taxon>
    </lineage>
</organism>
<dbReference type="SUPFAM" id="SSF46785">
    <property type="entry name" value="Winged helix' DNA-binding domain"/>
    <property type="match status" value="1"/>
</dbReference>
<evidence type="ECO:0000313" key="6">
    <source>
        <dbReference type="Proteomes" id="UP000198407"/>
    </source>
</evidence>
<evidence type="ECO:0000256" key="1">
    <source>
        <dbReference type="ARBA" id="ARBA00023015"/>
    </source>
</evidence>
<keyword evidence="2 5" id="KW-0238">DNA-binding</keyword>
<dbReference type="InterPro" id="IPR036388">
    <property type="entry name" value="WH-like_DNA-bd_sf"/>
</dbReference>
<keyword evidence="3" id="KW-0804">Transcription</keyword>
<keyword evidence="1" id="KW-0805">Transcription regulation</keyword>
<keyword evidence="6" id="KW-1185">Reference proteome</keyword>
<evidence type="ECO:0000313" key="5">
    <source>
        <dbReference type="EMBL" id="SNS87562.1"/>
    </source>
</evidence>
<evidence type="ECO:0000256" key="3">
    <source>
        <dbReference type="ARBA" id="ARBA00023163"/>
    </source>
</evidence>
<protein>
    <submittedName>
        <fullName evidence="5">DNA-binding transcriptional regulator, MarR family</fullName>
    </submittedName>
</protein>
<dbReference type="Pfam" id="PF01047">
    <property type="entry name" value="MarR"/>
    <property type="match status" value="1"/>
</dbReference>
<dbReference type="InterPro" id="IPR000835">
    <property type="entry name" value="HTH_MarR-typ"/>
</dbReference>
<dbReference type="GO" id="GO:0003677">
    <property type="term" value="F:DNA binding"/>
    <property type="evidence" value="ECO:0007669"/>
    <property type="project" value="UniProtKB-KW"/>
</dbReference>
<name>A0A239I2G3_9PSED</name>